<reference evidence="2 3" key="2">
    <citation type="journal article" date="2016" name="Int. J. Syst. Evol. Microbiol.">
        <title>Flavisolibacter tropicus sp. nov., isolated from tropical soil.</title>
        <authorList>
            <person name="Lee J.J."/>
            <person name="Kang M.S."/>
            <person name="Kim G.S."/>
            <person name="Lee C.S."/>
            <person name="Lim S."/>
            <person name="Lee J."/>
            <person name="Roh S.H."/>
            <person name="Kang H."/>
            <person name="Ha J.M."/>
            <person name="Bae S."/>
            <person name="Jung H.Y."/>
            <person name="Kim M.K."/>
        </authorList>
    </citation>
    <scope>NUCLEOTIDE SEQUENCE [LARGE SCALE GENOMIC DNA]</scope>
    <source>
        <strain evidence="2 3">LCS9</strain>
    </source>
</reference>
<keyword evidence="3" id="KW-1185">Reference proteome</keyword>
<evidence type="ECO:0000256" key="1">
    <source>
        <dbReference type="SAM" id="SignalP"/>
    </source>
</evidence>
<name>A0A172TVN1_9BACT</name>
<dbReference type="RefSeq" id="WP_066404223.1">
    <property type="nucleotide sequence ID" value="NZ_CP011390.1"/>
</dbReference>
<evidence type="ECO:0008006" key="4">
    <source>
        <dbReference type="Google" id="ProtNLM"/>
    </source>
</evidence>
<dbReference type="AlphaFoldDB" id="A0A172TVN1"/>
<dbReference type="KEGG" id="fla:SY85_10320"/>
<feature type="signal peptide" evidence="1">
    <location>
        <begin position="1"/>
        <end position="24"/>
    </location>
</feature>
<dbReference type="Proteomes" id="UP000077177">
    <property type="component" value="Chromosome"/>
</dbReference>
<gene>
    <name evidence="2" type="ORF">SY85_10320</name>
</gene>
<sequence length="172" mass="18919">MANLNRFCLFLCLLSATLLSCKKANDNTNNSQEEVLLPNQIREEYGLRFILTWSVADSSNAQTYAPLDIALYKGAGDSKSATPLPLTPKESAFKNYSIPTSALDDGGECTLVINYGNVTKNGSFDLYVEGYTAIGATKKFTLANNPFTTAQSNSRKDFLIIKREGSKYTFIQ</sequence>
<reference evidence="3" key="1">
    <citation type="submission" date="2015-01" db="EMBL/GenBank/DDBJ databases">
        <title>Flavisolibacter sp./LCS9/ whole genome sequencing.</title>
        <authorList>
            <person name="Kim M.K."/>
            <person name="Srinivasan S."/>
            <person name="Lee J.-J."/>
        </authorList>
    </citation>
    <scope>NUCLEOTIDE SEQUENCE [LARGE SCALE GENOMIC DNA]</scope>
    <source>
        <strain evidence="3">LCS9</strain>
    </source>
</reference>
<protein>
    <recommendedName>
        <fullName evidence="4">SusE outer membrane protein domain-containing protein</fullName>
    </recommendedName>
</protein>
<evidence type="ECO:0000313" key="2">
    <source>
        <dbReference type="EMBL" id="ANE50843.1"/>
    </source>
</evidence>
<dbReference type="EMBL" id="CP011390">
    <property type="protein sequence ID" value="ANE50843.1"/>
    <property type="molecule type" value="Genomic_DNA"/>
</dbReference>
<organism evidence="2 3">
    <name type="scientific">Flavisolibacter tropicus</name>
    <dbReference type="NCBI Taxonomy" id="1492898"/>
    <lineage>
        <taxon>Bacteria</taxon>
        <taxon>Pseudomonadati</taxon>
        <taxon>Bacteroidota</taxon>
        <taxon>Chitinophagia</taxon>
        <taxon>Chitinophagales</taxon>
        <taxon>Chitinophagaceae</taxon>
        <taxon>Flavisolibacter</taxon>
    </lineage>
</organism>
<evidence type="ECO:0000313" key="3">
    <source>
        <dbReference type="Proteomes" id="UP000077177"/>
    </source>
</evidence>
<accession>A0A172TVN1</accession>
<proteinExistence type="predicted"/>
<dbReference type="PROSITE" id="PS51257">
    <property type="entry name" value="PROKAR_LIPOPROTEIN"/>
    <property type="match status" value="1"/>
</dbReference>
<feature type="chain" id="PRO_5008001237" description="SusE outer membrane protein domain-containing protein" evidence="1">
    <location>
        <begin position="25"/>
        <end position="172"/>
    </location>
</feature>
<keyword evidence="1" id="KW-0732">Signal</keyword>